<name>A0A9R0IX28_SPIOL</name>
<dbReference type="RefSeq" id="XP_021857129.1">
    <property type="nucleotide sequence ID" value="XM_022001437.2"/>
</dbReference>
<gene>
    <name evidence="2" type="primary">LOC110796376</name>
</gene>
<evidence type="ECO:0000313" key="1">
    <source>
        <dbReference type="Proteomes" id="UP000813463"/>
    </source>
</evidence>
<dbReference type="Proteomes" id="UP000813463">
    <property type="component" value="Chromosome 2"/>
</dbReference>
<organism evidence="1 2">
    <name type="scientific">Spinacia oleracea</name>
    <name type="common">Spinach</name>
    <dbReference type="NCBI Taxonomy" id="3562"/>
    <lineage>
        <taxon>Eukaryota</taxon>
        <taxon>Viridiplantae</taxon>
        <taxon>Streptophyta</taxon>
        <taxon>Embryophyta</taxon>
        <taxon>Tracheophyta</taxon>
        <taxon>Spermatophyta</taxon>
        <taxon>Magnoliopsida</taxon>
        <taxon>eudicotyledons</taxon>
        <taxon>Gunneridae</taxon>
        <taxon>Pentapetalae</taxon>
        <taxon>Caryophyllales</taxon>
        <taxon>Chenopodiaceae</taxon>
        <taxon>Chenopodioideae</taxon>
        <taxon>Anserineae</taxon>
        <taxon>Spinacia</taxon>
    </lineage>
</organism>
<protein>
    <submittedName>
        <fullName evidence="2">Uncharacterized protein</fullName>
    </submittedName>
</protein>
<keyword evidence="1" id="KW-1185">Reference proteome</keyword>
<dbReference type="GeneID" id="110796376"/>
<dbReference type="KEGG" id="soe:110796376"/>
<evidence type="ECO:0000313" key="2">
    <source>
        <dbReference type="RefSeq" id="XP_021857129.1"/>
    </source>
</evidence>
<accession>A0A9R0IX28</accession>
<sequence>MVGPSSSDPNSSNVVDLRVRLPVPPENSLMTIKLASVDRADPGVQYVLLPSQTLVSIREDYQARLGYGPYELAICLFQEYAKSLDEEISVAENEIKDGELIYVLPMYDDINADTSKVRFDILQEDMFGSRLYAMRHRVTTKMQTVYQEWANHIRVPEGRVMLFSLDEFGNRKQISRSSTIQAARITNHSVITAMTL</sequence>
<reference evidence="2" key="2">
    <citation type="submission" date="2025-08" db="UniProtKB">
        <authorList>
            <consortium name="RefSeq"/>
        </authorList>
    </citation>
    <scope>IDENTIFICATION</scope>
    <source>
        <tissue evidence="2">Leaf</tissue>
    </source>
</reference>
<reference evidence="1" key="1">
    <citation type="journal article" date="2021" name="Nat. Commun.">
        <title>Genomic analyses provide insights into spinach domestication and the genetic basis of agronomic traits.</title>
        <authorList>
            <person name="Cai X."/>
            <person name="Sun X."/>
            <person name="Xu C."/>
            <person name="Sun H."/>
            <person name="Wang X."/>
            <person name="Ge C."/>
            <person name="Zhang Z."/>
            <person name="Wang Q."/>
            <person name="Fei Z."/>
            <person name="Jiao C."/>
            <person name="Wang Q."/>
        </authorList>
    </citation>
    <scope>NUCLEOTIDE SEQUENCE [LARGE SCALE GENOMIC DNA]</scope>
    <source>
        <strain evidence="1">cv. Varoflay</strain>
    </source>
</reference>
<dbReference type="AlphaFoldDB" id="A0A9R0IX28"/>
<proteinExistence type="predicted"/>